<sequence length="79" mass="8989">MVHEENFISFNNINVTSLDSNTGVFIGRTESKGWNVKEKYNTGSGKCRTNQRGKSPQSNNLNVVYDYDIYDHILSKSIN</sequence>
<evidence type="ECO:0000313" key="1">
    <source>
        <dbReference type="EMBL" id="MRH44501.1"/>
    </source>
</evidence>
<dbReference type="EMBL" id="WJNG01000016">
    <property type="protein sequence ID" value="MRH44501.1"/>
    <property type="molecule type" value="Genomic_DNA"/>
</dbReference>
<keyword evidence="2" id="KW-1185">Reference proteome</keyword>
<evidence type="ECO:0000313" key="2">
    <source>
        <dbReference type="Proteomes" id="UP000799092"/>
    </source>
</evidence>
<name>A0A6A8DL40_9BACI</name>
<accession>A0A6A8DL40</accession>
<comment type="caution">
    <text evidence="1">The sequence shown here is derived from an EMBL/GenBank/DDBJ whole genome shotgun (WGS) entry which is preliminary data.</text>
</comment>
<dbReference type="Proteomes" id="UP000799092">
    <property type="component" value="Unassembled WGS sequence"/>
</dbReference>
<proteinExistence type="predicted"/>
<organism evidence="1 2">
    <name type="scientific">Aquibacillus halophilus</name>
    <dbReference type="NCBI Taxonomy" id="930132"/>
    <lineage>
        <taxon>Bacteria</taxon>
        <taxon>Bacillati</taxon>
        <taxon>Bacillota</taxon>
        <taxon>Bacilli</taxon>
        <taxon>Bacillales</taxon>
        <taxon>Bacillaceae</taxon>
        <taxon>Aquibacillus</taxon>
    </lineage>
</organism>
<protein>
    <submittedName>
        <fullName evidence="1">Uncharacterized protein</fullName>
    </submittedName>
</protein>
<dbReference type="RefSeq" id="WP_153738114.1">
    <property type="nucleotide sequence ID" value="NZ_WJNG01000016.1"/>
</dbReference>
<dbReference type="AlphaFoldDB" id="A0A6A8DL40"/>
<reference evidence="1" key="1">
    <citation type="submission" date="2019-11" db="EMBL/GenBank/DDBJ databases">
        <authorList>
            <person name="Li J."/>
        </authorList>
    </citation>
    <scope>NUCLEOTIDE SEQUENCE</scope>
    <source>
        <strain evidence="1">B6B</strain>
    </source>
</reference>
<gene>
    <name evidence="1" type="ORF">GH741_17795</name>
</gene>
<dbReference type="OrthoDB" id="2943866at2"/>